<dbReference type="PATRIC" id="fig|595434.4.peg.5799"/>
<sequence>MITCHGFAKVCRMKASYEKLVPDGGQSFRCFNRASLQSPVKWHRHPEVELTYIPSGVGSRMVGDHIGSYTDHDLVLLGSELPHTWASDEYRGQVYDLHSAMVLQFHPDFLGPHFFRLNEMVEIHQLLQRASRGLWFPAGMAESVGNRMMDLETERGASRLVNLLSILDELAGCSDCEPLASHLYRTSNNEEVETRIQVICDHITHHLTNPELTHRELAELADMNASAFSRFFKQSTGRTVSAYINELRIGFACRLLTDTEDSILSISQQSGYQNLSNFNRRFQQHRKMTPREYRNRVRIAV</sequence>
<evidence type="ECO:0000256" key="1">
    <source>
        <dbReference type="ARBA" id="ARBA00023015"/>
    </source>
</evidence>
<keyword evidence="1" id="KW-0805">Transcription regulation</keyword>
<dbReference type="SUPFAM" id="SSF46689">
    <property type="entry name" value="Homeodomain-like"/>
    <property type="match status" value="2"/>
</dbReference>
<evidence type="ECO:0000256" key="3">
    <source>
        <dbReference type="ARBA" id="ARBA00023163"/>
    </source>
</evidence>
<dbReference type="STRING" id="595434.RISK_006102"/>
<keyword evidence="6" id="KW-1185">Reference proteome</keyword>
<reference evidence="5" key="1">
    <citation type="submission" date="2015-05" db="EMBL/GenBank/DDBJ databases">
        <title>Permanent draft genome of Rhodopirellula islandicus K833.</title>
        <authorList>
            <person name="Kizina J."/>
            <person name="Richter M."/>
            <person name="Glockner F.O."/>
            <person name="Harder J."/>
        </authorList>
    </citation>
    <scope>NUCLEOTIDE SEQUENCE [LARGE SCALE GENOMIC DNA]</scope>
    <source>
        <strain evidence="5">K833</strain>
    </source>
</reference>
<dbReference type="Pfam" id="PF12833">
    <property type="entry name" value="HTH_18"/>
    <property type="match status" value="1"/>
</dbReference>
<dbReference type="SUPFAM" id="SSF51182">
    <property type="entry name" value="RmlC-like cupins"/>
    <property type="match status" value="1"/>
</dbReference>
<protein>
    <submittedName>
        <fullName evidence="5">Transcriptional activator MltR</fullName>
    </submittedName>
</protein>
<dbReference type="InterPro" id="IPR011051">
    <property type="entry name" value="RmlC_Cupin_sf"/>
</dbReference>
<evidence type="ECO:0000313" key="5">
    <source>
        <dbReference type="EMBL" id="KLU01918.1"/>
    </source>
</evidence>
<dbReference type="AlphaFoldDB" id="A0A0J1B5Q7"/>
<dbReference type="CDD" id="cd06976">
    <property type="entry name" value="cupin_MtlR-like_N"/>
    <property type="match status" value="1"/>
</dbReference>
<dbReference type="EMBL" id="LECT01000048">
    <property type="protein sequence ID" value="KLU01918.1"/>
    <property type="molecule type" value="Genomic_DNA"/>
</dbReference>
<name>A0A0J1B5Q7_RHOIS</name>
<comment type="caution">
    <text evidence="5">The sequence shown here is derived from an EMBL/GenBank/DDBJ whole genome shotgun (WGS) entry which is preliminary data.</text>
</comment>
<dbReference type="Proteomes" id="UP000036367">
    <property type="component" value="Unassembled WGS sequence"/>
</dbReference>
<dbReference type="PROSITE" id="PS01124">
    <property type="entry name" value="HTH_ARAC_FAMILY_2"/>
    <property type="match status" value="1"/>
</dbReference>
<dbReference type="InterPro" id="IPR009057">
    <property type="entry name" value="Homeodomain-like_sf"/>
</dbReference>
<accession>A0A0J1B5Q7</accession>
<organism evidence="5 6">
    <name type="scientific">Rhodopirellula islandica</name>
    <dbReference type="NCBI Taxonomy" id="595434"/>
    <lineage>
        <taxon>Bacteria</taxon>
        <taxon>Pseudomonadati</taxon>
        <taxon>Planctomycetota</taxon>
        <taxon>Planctomycetia</taxon>
        <taxon>Pirellulales</taxon>
        <taxon>Pirellulaceae</taxon>
        <taxon>Rhodopirellula</taxon>
    </lineage>
</organism>
<dbReference type="PANTHER" id="PTHR43280">
    <property type="entry name" value="ARAC-FAMILY TRANSCRIPTIONAL REGULATOR"/>
    <property type="match status" value="1"/>
</dbReference>
<keyword evidence="3" id="KW-0804">Transcription</keyword>
<dbReference type="PROSITE" id="PS00041">
    <property type="entry name" value="HTH_ARAC_FAMILY_1"/>
    <property type="match status" value="1"/>
</dbReference>
<feature type="domain" description="HTH araC/xylS-type" evidence="4">
    <location>
        <begin position="197"/>
        <end position="296"/>
    </location>
</feature>
<dbReference type="InterPro" id="IPR018062">
    <property type="entry name" value="HTH_AraC-typ_CS"/>
</dbReference>
<evidence type="ECO:0000256" key="2">
    <source>
        <dbReference type="ARBA" id="ARBA00023125"/>
    </source>
</evidence>
<dbReference type="Gene3D" id="1.10.10.60">
    <property type="entry name" value="Homeodomain-like"/>
    <property type="match status" value="2"/>
</dbReference>
<dbReference type="GO" id="GO:0003700">
    <property type="term" value="F:DNA-binding transcription factor activity"/>
    <property type="evidence" value="ECO:0007669"/>
    <property type="project" value="InterPro"/>
</dbReference>
<dbReference type="PANTHER" id="PTHR43280:SF27">
    <property type="entry name" value="TRANSCRIPTIONAL REGULATOR MTLR"/>
    <property type="match status" value="1"/>
</dbReference>
<evidence type="ECO:0000313" key="6">
    <source>
        <dbReference type="Proteomes" id="UP000036367"/>
    </source>
</evidence>
<dbReference type="GO" id="GO:0043565">
    <property type="term" value="F:sequence-specific DNA binding"/>
    <property type="evidence" value="ECO:0007669"/>
    <property type="project" value="InterPro"/>
</dbReference>
<gene>
    <name evidence="5" type="ORF">RISK_006102</name>
</gene>
<dbReference type="SMART" id="SM00342">
    <property type="entry name" value="HTH_ARAC"/>
    <property type="match status" value="1"/>
</dbReference>
<evidence type="ECO:0000259" key="4">
    <source>
        <dbReference type="PROSITE" id="PS01124"/>
    </source>
</evidence>
<dbReference type="InterPro" id="IPR018060">
    <property type="entry name" value="HTH_AraC"/>
</dbReference>
<keyword evidence="2" id="KW-0238">DNA-binding</keyword>
<proteinExistence type="predicted"/>